<evidence type="ECO:0000313" key="2">
    <source>
        <dbReference type="Proteomes" id="UP001054945"/>
    </source>
</evidence>
<comment type="caution">
    <text evidence="1">The sequence shown here is derived from an EMBL/GenBank/DDBJ whole genome shotgun (WGS) entry which is preliminary data.</text>
</comment>
<reference evidence="1 2" key="1">
    <citation type="submission" date="2021-06" db="EMBL/GenBank/DDBJ databases">
        <title>Caerostris extrusa draft genome.</title>
        <authorList>
            <person name="Kono N."/>
            <person name="Arakawa K."/>
        </authorList>
    </citation>
    <scope>NUCLEOTIDE SEQUENCE [LARGE SCALE GENOMIC DNA]</scope>
</reference>
<accession>A0AAV4VI13</accession>
<name>A0AAV4VI13_CAEEX</name>
<organism evidence="1 2">
    <name type="scientific">Caerostris extrusa</name>
    <name type="common">Bark spider</name>
    <name type="synonym">Caerostris bankana</name>
    <dbReference type="NCBI Taxonomy" id="172846"/>
    <lineage>
        <taxon>Eukaryota</taxon>
        <taxon>Metazoa</taxon>
        <taxon>Ecdysozoa</taxon>
        <taxon>Arthropoda</taxon>
        <taxon>Chelicerata</taxon>
        <taxon>Arachnida</taxon>
        <taxon>Araneae</taxon>
        <taxon>Araneomorphae</taxon>
        <taxon>Entelegynae</taxon>
        <taxon>Araneoidea</taxon>
        <taxon>Araneidae</taxon>
        <taxon>Caerostris</taxon>
    </lineage>
</organism>
<sequence length="77" mass="8631">MRLEIPIENLYSNLGPQVKQHKRLSELEPLVAIIPAVSSKNLQQPSSYQLVFKEKKGASLRDTCLNCIIPPMGRGNE</sequence>
<dbReference type="Proteomes" id="UP001054945">
    <property type="component" value="Unassembled WGS sequence"/>
</dbReference>
<dbReference type="EMBL" id="BPLR01014619">
    <property type="protein sequence ID" value="GIY70056.1"/>
    <property type="molecule type" value="Genomic_DNA"/>
</dbReference>
<gene>
    <name evidence="1" type="ORF">CEXT_136201</name>
</gene>
<evidence type="ECO:0000313" key="1">
    <source>
        <dbReference type="EMBL" id="GIY70056.1"/>
    </source>
</evidence>
<dbReference type="AlphaFoldDB" id="A0AAV4VI13"/>
<protein>
    <submittedName>
        <fullName evidence="1">Uncharacterized protein</fullName>
    </submittedName>
</protein>
<proteinExistence type="predicted"/>
<keyword evidence="2" id="KW-1185">Reference proteome</keyword>